<proteinExistence type="predicted"/>
<organism evidence="1 2">
    <name type="scientific">Naganishia friedmannii</name>
    <dbReference type="NCBI Taxonomy" id="89922"/>
    <lineage>
        <taxon>Eukaryota</taxon>
        <taxon>Fungi</taxon>
        <taxon>Dikarya</taxon>
        <taxon>Basidiomycota</taxon>
        <taxon>Agaricomycotina</taxon>
        <taxon>Tremellomycetes</taxon>
        <taxon>Filobasidiales</taxon>
        <taxon>Filobasidiaceae</taxon>
        <taxon>Naganishia</taxon>
    </lineage>
</organism>
<dbReference type="Proteomes" id="UP001227268">
    <property type="component" value="Unassembled WGS sequence"/>
</dbReference>
<evidence type="ECO:0000313" key="1">
    <source>
        <dbReference type="EMBL" id="KAJ9105385.1"/>
    </source>
</evidence>
<evidence type="ECO:0000313" key="2">
    <source>
        <dbReference type="Proteomes" id="UP001227268"/>
    </source>
</evidence>
<reference evidence="1" key="1">
    <citation type="submission" date="2023-04" db="EMBL/GenBank/DDBJ databases">
        <title>Draft Genome sequencing of Naganishia species isolated from polar environments using Oxford Nanopore Technology.</title>
        <authorList>
            <person name="Leo P."/>
            <person name="Venkateswaran K."/>
        </authorList>
    </citation>
    <scope>NUCLEOTIDE SEQUENCE</scope>
    <source>
        <strain evidence="1">MNA-CCFEE 5423</strain>
    </source>
</reference>
<name>A0ACC2W0X9_9TREE</name>
<keyword evidence="2" id="KW-1185">Reference proteome</keyword>
<sequence length="694" mass="75683">MKRYTKQWTGERFFKEGKTELSSEFVEYEREIELRKKGVERLHATSLPYHSNISKKKPSADPYPEDGANPKDQLLAGEALGLVMISQGEEMLRDHVGDRQYAERLEKFGRARCKIAVAQDEYASRVGEGYVSGMESALAVVQEYQALRKKLDSRRLALDAATRKMNSSKKDSRALEEEVDTAQARFNEIQEDTLASMTTVQESEAAKVNDLSDFLEAELDFVNQYHEILEDLKTEWGSIGSSSASSTRPRSKSTSAVGRAPLLRTVSVPKISSPLKKPALLPARRDSSRSNNSDDEDKKKHSTANRERSASNVSAGGRTKSFMGAFGSFGKKDKGASAPADRRFPTMKKYGSLNDQEDAPIHSFQQNEVNLNDQSEDDDSDTHEETNRSSTHGRDRSYSNTTKMNHHPIPAIVKSRTPPVDDHSVHAHQVRVLFEYSGKAMDELTMRTGDIVTVTKEVSPDWWIGENEDGESGLFPSAYTEPYGPGELDDDGLDFGFHEVDADDYHFTRESANVNVPPPLPSAARPRMLPPRTSSTNAPFTTRNLPPPITGIDNSTHTDVEGNGYHSAMTVGAARPALTASSRLSSSTSLSSQSKKPLPPPPARRLTQTGAVISSAVSTSPSASPFGTPSSDGNGMSGPRMVMPTGLGKPPGTAPRKGSHQGSPFGGSDDENVHSGNGREVASVANCITCECVE</sequence>
<comment type="caution">
    <text evidence="1">The sequence shown here is derived from an EMBL/GenBank/DDBJ whole genome shotgun (WGS) entry which is preliminary data.</text>
</comment>
<gene>
    <name evidence="1" type="ORF">QFC21_001755</name>
</gene>
<dbReference type="EMBL" id="JASBWT010000004">
    <property type="protein sequence ID" value="KAJ9105385.1"/>
    <property type="molecule type" value="Genomic_DNA"/>
</dbReference>
<protein>
    <submittedName>
        <fullName evidence="1">Uncharacterized protein</fullName>
    </submittedName>
</protein>
<accession>A0ACC2W0X9</accession>